<sequence>MTDQPAYASQIIQPGDVIAVGRANGLCPIGQVIDVDQHKIRLVPYSHHAETFTGDPIAIRRVDIVRTLPAELVGGRFAMDPLIEFQRKWRTGQPAAEGDR</sequence>
<name>A0ABV5CLJ4_9ACTN</name>
<dbReference type="Proteomes" id="UP001582793">
    <property type="component" value="Unassembled WGS sequence"/>
</dbReference>
<comment type="caution">
    <text evidence="1">The sequence shown here is derived from an EMBL/GenBank/DDBJ whole genome shotgun (WGS) entry which is preliminary data.</text>
</comment>
<evidence type="ECO:0000313" key="2">
    <source>
        <dbReference type="Proteomes" id="UP001582793"/>
    </source>
</evidence>
<proteinExistence type="predicted"/>
<keyword evidence="2" id="KW-1185">Reference proteome</keyword>
<dbReference type="RefSeq" id="WP_375733413.1">
    <property type="nucleotide sequence ID" value="NZ_JBCGDC010000011.1"/>
</dbReference>
<evidence type="ECO:0000313" key="1">
    <source>
        <dbReference type="EMBL" id="MFB6392696.1"/>
    </source>
</evidence>
<reference evidence="1 2" key="1">
    <citation type="submission" date="2024-04" db="EMBL/GenBank/DDBJ databases">
        <title>Polymorphospora sp. isolated from Baiyangdian Lake in Xiong'an New Area.</title>
        <authorList>
            <person name="Zhang X."/>
            <person name="Liu J."/>
        </authorList>
    </citation>
    <scope>NUCLEOTIDE SEQUENCE [LARGE SCALE GENOMIC DNA]</scope>
    <source>
        <strain evidence="1 2">2-325</strain>
    </source>
</reference>
<accession>A0ABV5CLJ4</accession>
<protein>
    <submittedName>
        <fullName evidence="1">Uncharacterized protein</fullName>
    </submittedName>
</protein>
<dbReference type="EMBL" id="JBCGDC010000011">
    <property type="protein sequence ID" value="MFB6392696.1"/>
    <property type="molecule type" value="Genomic_DNA"/>
</dbReference>
<organism evidence="1 2">
    <name type="scientific">Polymorphospora lycopeni</name>
    <dbReference type="NCBI Taxonomy" id="3140240"/>
    <lineage>
        <taxon>Bacteria</taxon>
        <taxon>Bacillati</taxon>
        <taxon>Actinomycetota</taxon>
        <taxon>Actinomycetes</taxon>
        <taxon>Micromonosporales</taxon>
        <taxon>Micromonosporaceae</taxon>
        <taxon>Polymorphospora</taxon>
    </lineage>
</organism>
<gene>
    <name evidence="1" type="ORF">AAFH96_06190</name>
</gene>